<dbReference type="CDD" id="cd16833">
    <property type="entry name" value="YfiH"/>
    <property type="match status" value="1"/>
</dbReference>
<comment type="catalytic activity">
    <reaction evidence="7">
        <text>adenosine + H2O + H(+) = inosine + NH4(+)</text>
        <dbReference type="Rhea" id="RHEA:24408"/>
        <dbReference type="ChEBI" id="CHEBI:15377"/>
        <dbReference type="ChEBI" id="CHEBI:15378"/>
        <dbReference type="ChEBI" id="CHEBI:16335"/>
        <dbReference type="ChEBI" id="CHEBI:17596"/>
        <dbReference type="ChEBI" id="CHEBI:28938"/>
        <dbReference type="EC" id="3.5.4.4"/>
    </reaction>
    <physiologicalReaction direction="left-to-right" evidence="7">
        <dbReference type="Rhea" id="RHEA:24409"/>
    </physiologicalReaction>
</comment>
<evidence type="ECO:0000256" key="1">
    <source>
        <dbReference type="ARBA" id="ARBA00000553"/>
    </source>
</evidence>
<name>A0ABS0BZI5_9GAMM</name>
<dbReference type="EMBL" id="JACBGI020000018">
    <property type="protein sequence ID" value="MBF6058460.1"/>
    <property type="molecule type" value="Genomic_DNA"/>
</dbReference>
<keyword evidence="12" id="KW-1185">Reference proteome</keyword>
<reference evidence="11 12" key="1">
    <citation type="submission" date="2020-06" db="EMBL/GenBank/DDBJ databases">
        <authorList>
            <person name="Scott K."/>
        </authorList>
    </citation>
    <scope>NUCLEOTIDE SEQUENCE [LARGE SCALE GENOMIC DNA]</scope>
    <source>
        <strain evidence="11 12">HH1</strain>
    </source>
</reference>
<dbReference type="Gene3D" id="3.60.140.10">
    <property type="entry name" value="CNF1/YfiH-like putative cysteine hydrolases"/>
    <property type="match status" value="1"/>
</dbReference>
<proteinExistence type="inferred from homology"/>
<accession>A0ABS0BZI5</accession>
<dbReference type="InterPro" id="IPR038371">
    <property type="entry name" value="Cu_polyphenol_OxRdtase_sf"/>
</dbReference>
<comment type="caution">
    <text evidence="11">The sequence shown here is derived from an EMBL/GenBank/DDBJ whole genome shotgun (WGS) entry which is preliminary data.</text>
</comment>
<dbReference type="Pfam" id="PF02578">
    <property type="entry name" value="Cu-oxidase_4"/>
    <property type="match status" value="1"/>
</dbReference>
<evidence type="ECO:0000256" key="6">
    <source>
        <dbReference type="ARBA" id="ARBA00022833"/>
    </source>
</evidence>
<keyword evidence="5" id="KW-0378">Hydrolase</keyword>
<dbReference type="InterPro" id="IPR003730">
    <property type="entry name" value="Cu_polyphenol_OxRdtase"/>
</dbReference>
<dbReference type="Proteomes" id="UP001193680">
    <property type="component" value="Unassembled WGS sequence"/>
</dbReference>
<evidence type="ECO:0000256" key="10">
    <source>
        <dbReference type="RuleBase" id="RU361274"/>
    </source>
</evidence>
<comment type="similarity">
    <text evidence="2 10">Belongs to the purine nucleoside phosphorylase YfiH/LACC1 family.</text>
</comment>
<dbReference type="PANTHER" id="PTHR30616:SF2">
    <property type="entry name" value="PURINE NUCLEOSIDE PHOSPHORYLASE LACC1"/>
    <property type="match status" value="1"/>
</dbReference>
<protein>
    <recommendedName>
        <fullName evidence="10">Purine nucleoside phosphorylase</fullName>
    </recommendedName>
</protein>
<evidence type="ECO:0000313" key="12">
    <source>
        <dbReference type="Proteomes" id="UP001193680"/>
    </source>
</evidence>
<evidence type="ECO:0000313" key="11">
    <source>
        <dbReference type="EMBL" id="MBF6058460.1"/>
    </source>
</evidence>
<sequence length="256" mass="28609">MNPVWLRPGWPAPRNVKALCTTRQGGASVESYHSWNLAGHVGDDAEAVKRNRKLLKEAVELPQEPFWMDQQHTDVCIQLPYDGEKVPVADAAWSNQPEQLCTVMTADCLPILLCDLLGTKVAAVHAGWRGVHQRIIDKSVREAGFESDQFIAWIGPAIHQKYFEVGEDVYQAFCDLDPNNAVYFKVSELSANKYFADLIGIAKQQLFESGCKAIYGGDMCSYADKKRFFSYRRDGQSGRMASIIWLDQEASAASLS</sequence>
<keyword evidence="4" id="KW-0479">Metal-binding</keyword>
<organism evidence="11 12">
    <name type="scientific">Thiomicrorhabdus heinhorstiae</name>
    <dbReference type="NCBI Taxonomy" id="2748010"/>
    <lineage>
        <taxon>Bacteria</taxon>
        <taxon>Pseudomonadati</taxon>
        <taxon>Pseudomonadota</taxon>
        <taxon>Gammaproteobacteria</taxon>
        <taxon>Thiotrichales</taxon>
        <taxon>Piscirickettsiaceae</taxon>
        <taxon>Thiomicrorhabdus</taxon>
    </lineage>
</organism>
<comment type="catalytic activity">
    <reaction evidence="8">
        <text>adenosine + phosphate = alpha-D-ribose 1-phosphate + adenine</text>
        <dbReference type="Rhea" id="RHEA:27642"/>
        <dbReference type="ChEBI" id="CHEBI:16335"/>
        <dbReference type="ChEBI" id="CHEBI:16708"/>
        <dbReference type="ChEBI" id="CHEBI:43474"/>
        <dbReference type="ChEBI" id="CHEBI:57720"/>
        <dbReference type="EC" id="2.4.2.1"/>
    </reaction>
    <physiologicalReaction direction="left-to-right" evidence="8">
        <dbReference type="Rhea" id="RHEA:27643"/>
    </physiologicalReaction>
</comment>
<reference evidence="11 12" key="2">
    <citation type="submission" date="2020-11" db="EMBL/GenBank/DDBJ databases">
        <title>Sulfur oxidizing isolate from Hospital Hole Sinkhole.</title>
        <authorList>
            <person name="Scott K.M."/>
        </authorList>
    </citation>
    <scope>NUCLEOTIDE SEQUENCE [LARGE SCALE GENOMIC DNA]</scope>
    <source>
        <strain evidence="11 12">HH1</strain>
    </source>
</reference>
<dbReference type="InterPro" id="IPR011324">
    <property type="entry name" value="Cytotoxic_necrot_fac-like_cat"/>
</dbReference>
<dbReference type="NCBIfam" id="TIGR00726">
    <property type="entry name" value="peptidoglycan editing factor PgeF"/>
    <property type="match status" value="1"/>
</dbReference>
<evidence type="ECO:0000256" key="3">
    <source>
        <dbReference type="ARBA" id="ARBA00022679"/>
    </source>
</evidence>
<evidence type="ECO:0000256" key="8">
    <source>
        <dbReference type="ARBA" id="ARBA00048968"/>
    </source>
</evidence>
<dbReference type="SUPFAM" id="SSF64438">
    <property type="entry name" value="CNF1/YfiH-like putative cysteine hydrolases"/>
    <property type="match status" value="1"/>
</dbReference>
<comment type="catalytic activity">
    <reaction evidence="1">
        <text>inosine + phosphate = alpha-D-ribose 1-phosphate + hypoxanthine</text>
        <dbReference type="Rhea" id="RHEA:27646"/>
        <dbReference type="ChEBI" id="CHEBI:17368"/>
        <dbReference type="ChEBI" id="CHEBI:17596"/>
        <dbReference type="ChEBI" id="CHEBI:43474"/>
        <dbReference type="ChEBI" id="CHEBI:57720"/>
        <dbReference type="EC" id="2.4.2.1"/>
    </reaction>
    <physiologicalReaction direction="left-to-right" evidence="1">
        <dbReference type="Rhea" id="RHEA:27647"/>
    </physiologicalReaction>
</comment>
<dbReference type="PANTHER" id="PTHR30616">
    <property type="entry name" value="UNCHARACTERIZED PROTEIN YFIH"/>
    <property type="match status" value="1"/>
</dbReference>
<evidence type="ECO:0000256" key="2">
    <source>
        <dbReference type="ARBA" id="ARBA00007353"/>
    </source>
</evidence>
<comment type="catalytic activity">
    <reaction evidence="9">
        <text>S-methyl-5'-thioadenosine + phosphate = 5-(methylsulfanyl)-alpha-D-ribose 1-phosphate + adenine</text>
        <dbReference type="Rhea" id="RHEA:11852"/>
        <dbReference type="ChEBI" id="CHEBI:16708"/>
        <dbReference type="ChEBI" id="CHEBI:17509"/>
        <dbReference type="ChEBI" id="CHEBI:43474"/>
        <dbReference type="ChEBI" id="CHEBI:58533"/>
        <dbReference type="EC" id="2.4.2.28"/>
    </reaction>
    <physiologicalReaction direction="left-to-right" evidence="9">
        <dbReference type="Rhea" id="RHEA:11853"/>
    </physiologicalReaction>
</comment>
<evidence type="ECO:0000256" key="4">
    <source>
        <dbReference type="ARBA" id="ARBA00022723"/>
    </source>
</evidence>
<evidence type="ECO:0000256" key="5">
    <source>
        <dbReference type="ARBA" id="ARBA00022801"/>
    </source>
</evidence>
<gene>
    <name evidence="11" type="primary">pgeF</name>
    <name evidence="11" type="ORF">H8792_008910</name>
</gene>
<evidence type="ECO:0000256" key="9">
    <source>
        <dbReference type="ARBA" id="ARBA00049893"/>
    </source>
</evidence>
<keyword evidence="6" id="KW-0862">Zinc</keyword>
<evidence type="ECO:0000256" key="7">
    <source>
        <dbReference type="ARBA" id="ARBA00047989"/>
    </source>
</evidence>
<dbReference type="RefSeq" id="WP_185978603.1">
    <property type="nucleotide sequence ID" value="NZ_JACBGI020000018.1"/>
</dbReference>
<keyword evidence="3" id="KW-0808">Transferase</keyword>